<feature type="compositionally biased region" description="Polar residues" evidence="1">
    <location>
        <begin position="365"/>
        <end position="375"/>
    </location>
</feature>
<feature type="region of interest" description="Disordered" evidence="1">
    <location>
        <begin position="32"/>
        <end position="60"/>
    </location>
</feature>
<proteinExistence type="predicted"/>
<dbReference type="InParanoid" id="A0A316VN67"/>
<name>A0A316VN67_9BASI</name>
<feature type="region of interest" description="Disordered" evidence="1">
    <location>
        <begin position="356"/>
        <end position="375"/>
    </location>
</feature>
<gene>
    <name evidence="3" type="ORF">FA14DRAFT_153829</name>
</gene>
<dbReference type="AlphaFoldDB" id="A0A316VN67"/>
<evidence type="ECO:0000313" key="4">
    <source>
        <dbReference type="Proteomes" id="UP000245771"/>
    </source>
</evidence>
<feature type="compositionally biased region" description="Basic and acidic residues" evidence="1">
    <location>
        <begin position="188"/>
        <end position="204"/>
    </location>
</feature>
<dbReference type="RefSeq" id="XP_025358810.1">
    <property type="nucleotide sequence ID" value="XM_025497629.1"/>
</dbReference>
<feature type="region of interest" description="Disordered" evidence="1">
    <location>
        <begin position="153"/>
        <end position="235"/>
    </location>
</feature>
<evidence type="ECO:0000256" key="2">
    <source>
        <dbReference type="SAM" id="SignalP"/>
    </source>
</evidence>
<accession>A0A316VN67</accession>
<dbReference type="GeneID" id="37019410"/>
<evidence type="ECO:0000256" key="1">
    <source>
        <dbReference type="SAM" id="MobiDB-lite"/>
    </source>
</evidence>
<feature type="compositionally biased region" description="Basic and acidic residues" evidence="1">
    <location>
        <begin position="163"/>
        <end position="180"/>
    </location>
</feature>
<feature type="signal peptide" evidence="2">
    <location>
        <begin position="1"/>
        <end position="24"/>
    </location>
</feature>
<protein>
    <submittedName>
        <fullName evidence="3">Uncharacterized protein</fullName>
    </submittedName>
</protein>
<evidence type="ECO:0000313" key="3">
    <source>
        <dbReference type="EMBL" id="PWN38508.1"/>
    </source>
</evidence>
<sequence>MVLIYRFVLISLASCLTLDRIANAIGAVASTNEADDATERGNPAANKGSIHDDKKAAHSISLSEGRKTPMRKLISTKKQYYKRKAERKLILAKPDDSKELSVQRQKQALLAKIEHERSLKSIANKKRYRLMEFAIRTDSATLKEQQMWESKLRTKAYRSSSPTHEKKYQRFLQNKKEKDKLKRKAKKNKEDIPSSLQKRGEPRSFDLNIDAEEPTGEQVESHVNTHPVQEKPSIVDRSRGKTYIPVNMLTKEQRDAINARKRMQYQQRKQKWKEALTDESKMTPKLKKQMENFKAKGKAASHRYVKKLKALSATGEITQKQAMTLGMYHRNKTWREASPTNMKLYKEKCKKDYARALEKKKQSSKRPVNQKEPTT</sequence>
<keyword evidence="2" id="KW-0732">Signal</keyword>
<organism evidence="3 4">
    <name type="scientific">Meira miltonrushii</name>
    <dbReference type="NCBI Taxonomy" id="1280837"/>
    <lineage>
        <taxon>Eukaryota</taxon>
        <taxon>Fungi</taxon>
        <taxon>Dikarya</taxon>
        <taxon>Basidiomycota</taxon>
        <taxon>Ustilaginomycotina</taxon>
        <taxon>Exobasidiomycetes</taxon>
        <taxon>Exobasidiales</taxon>
        <taxon>Brachybasidiaceae</taxon>
        <taxon>Meira</taxon>
    </lineage>
</organism>
<dbReference type="Proteomes" id="UP000245771">
    <property type="component" value="Unassembled WGS sequence"/>
</dbReference>
<keyword evidence="4" id="KW-1185">Reference proteome</keyword>
<reference evidence="3 4" key="1">
    <citation type="journal article" date="2018" name="Mol. Biol. Evol.">
        <title>Broad Genomic Sampling Reveals a Smut Pathogenic Ancestry of the Fungal Clade Ustilaginomycotina.</title>
        <authorList>
            <person name="Kijpornyongpan T."/>
            <person name="Mondo S.J."/>
            <person name="Barry K."/>
            <person name="Sandor L."/>
            <person name="Lee J."/>
            <person name="Lipzen A."/>
            <person name="Pangilinan J."/>
            <person name="LaButti K."/>
            <person name="Hainaut M."/>
            <person name="Henrissat B."/>
            <person name="Grigoriev I.V."/>
            <person name="Spatafora J.W."/>
            <person name="Aime M.C."/>
        </authorList>
    </citation>
    <scope>NUCLEOTIDE SEQUENCE [LARGE SCALE GENOMIC DNA]</scope>
    <source>
        <strain evidence="3 4">MCA 3882</strain>
    </source>
</reference>
<dbReference type="EMBL" id="KZ819602">
    <property type="protein sequence ID" value="PWN38508.1"/>
    <property type="molecule type" value="Genomic_DNA"/>
</dbReference>
<feature type="chain" id="PRO_5016336433" evidence="2">
    <location>
        <begin position="25"/>
        <end position="375"/>
    </location>
</feature>